<feature type="domain" description="Helicase C-terminal" evidence="4">
    <location>
        <begin position="270"/>
        <end position="434"/>
    </location>
</feature>
<evidence type="ECO:0000256" key="3">
    <source>
        <dbReference type="ARBA" id="ARBA00022840"/>
    </source>
</evidence>
<dbReference type="InterPro" id="IPR050628">
    <property type="entry name" value="SNF2_RAD54_helicase_TF"/>
</dbReference>
<evidence type="ECO:0000313" key="6">
    <source>
        <dbReference type="Proteomes" id="UP000053319"/>
    </source>
</evidence>
<dbReference type="Pfam" id="PF00271">
    <property type="entry name" value="Helicase_C"/>
    <property type="match status" value="1"/>
</dbReference>
<protein>
    <recommendedName>
        <fullName evidence="4">Helicase C-terminal domain-containing protein</fullName>
    </recommendedName>
</protein>
<dbReference type="OrthoDB" id="2803695at2759"/>
<dbReference type="GeneID" id="18843545"/>
<dbReference type="RefSeq" id="XP_007369147.1">
    <property type="nucleotide sequence ID" value="XM_007369085.1"/>
</dbReference>
<dbReference type="CDD" id="cd18793">
    <property type="entry name" value="SF2_C_SNF"/>
    <property type="match status" value="1"/>
</dbReference>
<evidence type="ECO:0000256" key="2">
    <source>
        <dbReference type="ARBA" id="ARBA00022801"/>
    </source>
</evidence>
<dbReference type="SUPFAM" id="SSF52540">
    <property type="entry name" value="P-loop containing nucleoside triphosphate hydrolases"/>
    <property type="match status" value="1"/>
</dbReference>
<dbReference type="GO" id="GO:0008094">
    <property type="term" value="F:ATP-dependent activity, acting on DNA"/>
    <property type="evidence" value="ECO:0007669"/>
    <property type="project" value="TreeGrafter"/>
</dbReference>
<proteinExistence type="predicted"/>
<accession>R7SR32</accession>
<dbReference type="Proteomes" id="UP000053319">
    <property type="component" value="Unassembled WGS sequence"/>
</dbReference>
<dbReference type="InterPro" id="IPR049730">
    <property type="entry name" value="SNF2/RAD54-like_C"/>
</dbReference>
<dbReference type="SMART" id="SM00490">
    <property type="entry name" value="HELICc"/>
    <property type="match status" value="1"/>
</dbReference>
<reference evidence="5 6" key="1">
    <citation type="journal article" date="2012" name="Science">
        <title>The Paleozoic origin of enzymatic lignin decomposition reconstructed from 31 fungal genomes.</title>
        <authorList>
            <person name="Floudas D."/>
            <person name="Binder M."/>
            <person name="Riley R."/>
            <person name="Barry K."/>
            <person name="Blanchette R.A."/>
            <person name="Henrissat B."/>
            <person name="Martinez A.T."/>
            <person name="Otillar R."/>
            <person name="Spatafora J.W."/>
            <person name="Yadav J.S."/>
            <person name="Aerts A."/>
            <person name="Benoit I."/>
            <person name="Boyd A."/>
            <person name="Carlson A."/>
            <person name="Copeland A."/>
            <person name="Coutinho P.M."/>
            <person name="de Vries R.P."/>
            <person name="Ferreira P."/>
            <person name="Findley K."/>
            <person name="Foster B."/>
            <person name="Gaskell J."/>
            <person name="Glotzer D."/>
            <person name="Gorecki P."/>
            <person name="Heitman J."/>
            <person name="Hesse C."/>
            <person name="Hori C."/>
            <person name="Igarashi K."/>
            <person name="Jurgens J.A."/>
            <person name="Kallen N."/>
            <person name="Kersten P."/>
            <person name="Kohler A."/>
            <person name="Kuees U."/>
            <person name="Kumar T.K.A."/>
            <person name="Kuo A."/>
            <person name="LaButti K."/>
            <person name="Larrondo L.F."/>
            <person name="Lindquist E."/>
            <person name="Ling A."/>
            <person name="Lombard V."/>
            <person name="Lucas S."/>
            <person name="Lundell T."/>
            <person name="Martin R."/>
            <person name="McLaughlin D.J."/>
            <person name="Morgenstern I."/>
            <person name="Morin E."/>
            <person name="Murat C."/>
            <person name="Nagy L.G."/>
            <person name="Nolan M."/>
            <person name="Ohm R.A."/>
            <person name="Patyshakuliyeva A."/>
            <person name="Rokas A."/>
            <person name="Ruiz-Duenas F.J."/>
            <person name="Sabat G."/>
            <person name="Salamov A."/>
            <person name="Samejima M."/>
            <person name="Schmutz J."/>
            <person name="Slot J.C."/>
            <person name="St John F."/>
            <person name="Stenlid J."/>
            <person name="Sun H."/>
            <person name="Sun S."/>
            <person name="Syed K."/>
            <person name="Tsang A."/>
            <person name="Wiebenga A."/>
            <person name="Young D."/>
            <person name="Pisabarro A."/>
            <person name="Eastwood D.C."/>
            <person name="Martin F."/>
            <person name="Cullen D."/>
            <person name="Grigoriev I.V."/>
            <person name="Hibbett D.S."/>
        </authorList>
    </citation>
    <scope>NUCLEOTIDE SEQUENCE [LARGE SCALE GENOMIC DNA]</scope>
    <source>
        <strain evidence="5 6">LYAD-421 SS1</strain>
    </source>
</reference>
<dbReference type="GO" id="GO:0006281">
    <property type="term" value="P:DNA repair"/>
    <property type="evidence" value="ECO:0007669"/>
    <property type="project" value="TreeGrafter"/>
</dbReference>
<organism evidence="5 6">
    <name type="scientific">Dichomitus squalens (strain LYAD-421)</name>
    <name type="common">Western red white-rot fungus</name>
    <dbReference type="NCBI Taxonomy" id="732165"/>
    <lineage>
        <taxon>Eukaryota</taxon>
        <taxon>Fungi</taxon>
        <taxon>Dikarya</taxon>
        <taxon>Basidiomycota</taxon>
        <taxon>Agaricomycotina</taxon>
        <taxon>Agaricomycetes</taxon>
        <taxon>Polyporales</taxon>
        <taxon>Polyporaceae</taxon>
        <taxon>Dichomitus</taxon>
    </lineage>
</organism>
<dbReference type="InterPro" id="IPR027417">
    <property type="entry name" value="P-loop_NTPase"/>
</dbReference>
<name>R7SR32_DICSQ</name>
<keyword evidence="2" id="KW-0378">Hydrolase</keyword>
<dbReference type="HOGENOM" id="CLU_042561_0_0_1"/>
<dbReference type="PROSITE" id="PS51194">
    <property type="entry name" value="HELICASE_CTER"/>
    <property type="match status" value="1"/>
</dbReference>
<dbReference type="GO" id="GO:0005634">
    <property type="term" value="C:nucleus"/>
    <property type="evidence" value="ECO:0007669"/>
    <property type="project" value="TreeGrafter"/>
</dbReference>
<dbReference type="InterPro" id="IPR001650">
    <property type="entry name" value="Helicase_C-like"/>
</dbReference>
<dbReference type="Gene3D" id="3.40.50.300">
    <property type="entry name" value="P-loop containing nucleotide triphosphate hydrolases"/>
    <property type="match status" value="1"/>
</dbReference>
<dbReference type="KEGG" id="dsq:DICSQDRAFT_67720"/>
<dbReference type="OMA" id="CARTSNI"/>
<dbReference type="GO" id="GO:0016787">
    <property type="term" value="F:hydrolase activity"/>
    <property type="evidence" value="ECO:0007669"/>
    <property type="project" value="UniProtKB-KW"/>
</dbReference>
<dbReference type="PANTHER" id="PTHR45626">
    <property type="entry name" value="TRANSCRIPTION TERMINATION FACTOR 2-RELATED"/>
    <property type="match status" value="1"/>
</dbReference>
<evidence type="ECO:0000256" key="1">
    <source>
        <dbReference type="ARBA" id="ARBA00022741"/>
    </source>
</evidence>
<dbReference type="AlphaFoldDB" id="R7SR32"/>
<dbReference type="EMBL" id="JH719439">
    <property type="protein sequence ID" value="EJF58185.1"/>
    <property type="molecule type" value="Genomic_DNA"/>
</dbReference>
<evidence type="ECO:0000259" key="4">
    <source>
        <dbReference type="PROSITE" id="PS51194"/>
    </source>
</evidence>
<evidence type="ECO:0000313" key="5">
    <source>
        <dbReference type="EMBL" id="EJF58185.1"/>
    </source>
</evidence>
<keyword evidence="3" id="KW-0067">ATP-binding</keyword>
<dbReference type="GO" id="GO:0005524">
    <property type="term" value="F:ATP binding"/>
    <property type="evidence" value="ECO:0007669"/>
    <property type="project" value="UniProtKB-KW"/>
</dbReference>
<feature type="non-terminal residue" evidence="5">
    <location>
        <position position="1"/>
    </location>
</feature>
<keyword evidence="1" id="KW-0547">Nucleotide-binding</keyword>
<gene>
    <name evidence="5" type="ORF">DICSQDRAFT_67720</name>
</gene>
<sequence length="437" mass="48994">IYGYTYGIVAVDEAAKLRNLSKMWNAMSEALHRAHCPIAMTATPMHNSPLDLLNIGMALGVPECDDNAYATDIRREIGRTSRRATLEFNKASKEKDFVDNLVSGQVDLPAKKEQLHAMAKHIKTLRTFFQGYIIRRTLDALDFEGKPISGLAPFLSRTILLTPLEAEKKALAGSAAEISLVMGSGPPGTLGCALLTTLGPCARTSNITDLATQHFYMDHRRTHLNHKLREQDDWKPEDMEDYLANKSAKLDALVRILQWHLGEDNRPPLKLDDSENLVPDAEYPMPTPSPNAGPDRAVVYAAFPMNHAMIRQVLSLHGIESIEVNGRKGGSLREERFDMFKRSNRDQPRTLVMSNVGMMGLNLSEANILICLDQLWSYQEYLQLVGRLWRFPQPKPVFVYSLCLKDPTDMTLTVMSFTKAELLSAFTEASEDTRKCT</sequence>